<reference evidence="2" key="2">
    <citation type="submission" date="2023-02" db="EMBL/GenBank/DDBJ databases">
        <authorList>
            <person name="Swenson N.G."/>
            <person name="Wegrzyn J.L."/>
            <person name="Mcevoy S.L."/>
        </authorList>
    </citation>
    <scope>NUCLEOTIDE SEQUENCE</scope>
    <source>
        <strain evidence="2">91603</strain>
        <tissue evidence="2">Leaf</tissue>
    </source>
</reference>
<sequence>MGPFWKGKCSRIRNSVRYQTPSVDHLRNLVGPQSPSFDQLKLLAYSRYFSEGPKDRRVFENMSTKGANSLSNNTSNSGLNSGQLVIEDGLEDWLLEEGEDGKVPCESDEEIPSEPDEDVPRDFDSREEERVIKNNRGVSTDEGLLLALREIEADKIGEIDLSMVLTTP</sequence>
<evidence type="ECO:0000313" key="3">
    <source>
        <dbReference type="Proteomes" id="UP001064489"/>
    </source>
</evidence>
<feature type="compositionally biased region" description="Basic and acidic residues" evidence="1">
    <location>
        <begin position="118"/>
        <end position="127"/>
    </location>
</feature>
<reference evidence="2" key="1">
    <citation type="journal article" date="2022" name="Plant J.">
        <title>Strategies of tolerance reflected in two North American maple genomes.</title>
        <authorList>
            <person name="McEvoy S.L."/>
            <person name="Sezen U.U."/>
            <person name="Trouern-Trend A."/>
            <person name="McMahon S.M."/>
            <person name="Schaberg P.G."/>
            <person name="Yang J."/>
            <person name="Wegrzyn J.L."/>
            <person name="Swenson N.G."/>
        </authorList>
    </citation>
    <scope>NUCLEOTIDE SEQUENCE</scope>
    <source>
        <strain evidence="2">91603</strain>
    </source>
</reference>
<gene>
    <name evidence="2" type="ORF">LWI28_025405</name>
</gene>
<accession>A0AAD5I841</accession>
<organism evidence="2 3">
    <name type="scientific">Acer negundo</name>
    <name type="common">Box elder</name>
    <dbReference type="NCBI Taxonomy" id="4023"/>
    <lineage>
        <taxon>Eukaryota</taxon>
        <taxon>Viridiplantae</taxon>
        <taxon>Streptophyta</taxon>
        <taxon>Embryophyta</taxon>
        <taxon>Tracheophyta</taxon>
        <taxon>Spermatophyta</taxon>
        <taxon>Magnoliopsida</taxon>
        <taxon>eudicotyledons</taxon>
        <taxon>Gunneridae</taxon>
        <taxon>Pentapetalae</taxon>
        <taxon>rosids</taxon>
        <taxon>malvids</taxon>
        <taxon>Sapindales</taxon>
        <taxon>Sapindaceae</taxon>
        <taxon>Hippocastanoideae</taxon>
        <taxon>Acereae</taxon>
        <taxon>Acer</taxon>
    </lineage>
</organism>
<proteinExistence type="predicted"/>
<protein>
    <submittedName>
        <fullName evidence="2">Uncharacterized protein</fullName>
    </submittedName>
</protein>
<feature type="compositionally biased region" description="Acidic residues" evidence="1">
    <location>
        <begin position="106"/>
        <end position="117"/>
    </location>
</feature>
<name>A0AAD5I841_ACENE</name>
<evidence type="ECO:0000256" key="1">
    <source>
        <dbReference type="SAM" id="MobiDB-lite"/>
    </source>
</evidence>
<dbReference type="EMBL" id="JAJSOW010000108">
    <property type="protein sequence ID" value="KAI9154378.1"/>
    <property type="molecule type" value="Genomic_DNA"/>
</dbReference>
<evidence type="ECO:0000313" key="2">
    <source>
        <dbReference type="EMBL" id="KAI9154378.1"/>
    </source>
</evidence>
<comment type="caution">
    <text evidence="2">The sequence shown here is derived from an EMBL/GenBank/DDBJ whole genome shotgun (WGS) entry which is preliminary data.</text>
</comment>
<dbReference type="Proteomes" id="UP001064489">
    <property type="component" value="Chromosome 11"/>
</dbReference>
<keyword evidence="3" id="KW-1185">Reference proteome</keyword>
<feature type="region of interest" description="Disordered" evidence="1">
    <location>
        <begin position="98"/>
        <end position="127"/>
    </location>
</feature>
<dbReference type="AlphaFoldDB" id="A0AAD5I841"/>